<accession>A0ABP5TG92</accession>
<gene>
    <name evidence="2" type="ORF">GCM10010170_042370</name>
</gene>
<keyword evidence="3" id="KW-1185">Reference proteome</keyword>
<dbReference type="EMBL" id="BAAARV010000031">
    <property type="protein sequence ID" value="GAA2351974.1"/>
    <property type="molecule type" value="Genomic_DNA"/>
</dbReference>
<dbReference type="RefSeq" id="WP_344614169.1">
    <property type="nucleotide sequence ID" value="NZ_BAAARV010000031.1"/>
</dbReference>
<reference evidence="3" key="1">
    <citation type="journal article" date="2019" name="Int. J. Syst. Evol. Microbiol.">
        <title>The Global Catalogue of Microorganisms (GCM) 10K type strain sequencing project: providing services to taxonomists for standard genome sequencing and annotation.</title>
        <authorList>
            <consortium name="The Broad Institute Genomics Platform"/>
            <consortium name="The Broad Institute Genome Sequencing Center for Infectious Disease"/>
            <person name="Wu L."/>
            <person name="Ma J."/>
        </authorList>
    </citation>
    <scope>NUCLEOTIDE SEQUENCE [LARGE SCALE GENOMIC DNA]</scope>
    <source>
        <strain evidence="3">JCM 3272</strain>
    </source>
</reference>
<evidence type="ECO:0000259" key="1">
    <source>
        <dbReference type="Pfam" id="PF19955"/>
    </source>
</evidence>
<evidence type="ECO:0000313" key="2">
    <source>
        <dbReference type="EMBL" id="GAA2351974.1"/>
    </source>
</evidence>
<dbReference type="InterPro" id="IPR045430">
    <property type="entry name" value="EAD1"/>
</dbReference>
<feature type="domain" description="Effector-associated" evidence="1">
    <location>
        <begin position="2"/>
        <end position="85"/>
    </location>
</feature>
<evidence type="ECO:0000313" key="3">
    <source>
        <dbReference type="Proteomes" id="UP001501444"/>
    </source>
</evidence>
<dbReference type="Pfam" id="PF19955">
    <property type="entry name" value="EAD1"/>
    <property type="match status" value="1"/>
</dbReference>
<protein>
    <recommendedName>
        <fullName evidence="1">Effector-associated domain-containing protein</fullName>
    </recommendedName>
</protein>
<sequence>MDGTRMRLLINALTSAYPSNQKLAVFVRIDLDRNLADITGDGPLHHTAFQLVEQAVAEGWDDLLTRRLIDCRPANRQVAAYAEAYGLGLAAARAVPAKVRHQNDAYFDLDHAKNVIHDLLDDQQAGLLGMWVTAEETAAAKRLCAWLPHCLGDLEEKDDVSLGAVIADPDHKVKQILQHLPELDETSIVCQVLVNDATPAAVDGFWQGVRDGCGPIEGWFVLLFVTATDAPPPCGVHDLGRPVFTRLDVAKWARDVLAGLGWPADLARPWSGYVQKRAELRDGFSIPLTYGALRSSITAARRCEDPAQFSAWLQGELVKEA</sequence>
<organism evidence="2 3">
    <name type="scientific">Dactylosporangium salmoneum</name>
    <dbReference type="NCBI Taxonomy" id="53361"/>
    <lineage>
        <taxon>Bacteria</taxon>
        <taxon>Bacillati</taxon>
        <taxon>Actinomycetota</taxon>
        <taxon>Actinomycetes</taxon>
        <taxon>Micromonosporales</taxon>
        <taxon>Micromonosporaceae</taxon>
        <taxon>Dactylosporangium</taxon>
    </lineage>
</organism>
<proteinExistence type="predicted"/>
<comment type="caution">
    <text evidence="2">The sequence shown here is derived from an EMBL/GenBank/DDBJ whole genome shotgun (WGS) entry which is preliminary data.</text>
</comment>
<name>A0ABP5TG92_9ACTN</name>
<dbReference type="Proteomes" id="UP001501444">
    <property type="component" value="Unassembled WGS sequence"/>
</dbReference>